<name>A0ABD2KFS5_HETSC</name>
<dbReference type="AlphaFoldDB" id="A0ABD2KFS5"/>
<keyword evidence="2" id="KW-1185">Reference proteome</keyword>
<reference evidence="1 2" key="1">
    <citation type="submission" date="2024-10" db="EMBL/GenBank/DDBJ databases">
        <authorList>
            <person name="Kim D."/>
        </authorList>
    </citation>
    <scope>NUCLEOTIDE SEQUENCE [LARGE SCALE GENOMIC DNA]</scope>
    <source>
        <strain evidence="1">Taebaek</strain>
    </source>
</reference>
<protein>
    <submittedName>
        <fullName evidence="1">Uncharacterized protein</fullName>
    </submittedName>
</protein>
<gene>
    <name evidence="1" type="ORF">niasHS_003170</name>
</gene>
<accession>A0ABD2KFS5</accession>
<dbReference type="Proteomes" id="UP001620645">
    <property type="component" value="Unassembled WGS sequence"/>
</dbReference>
<comment type="caution">
    <text evidence="1">The sequence shown here is derived from an EMBL/GenBank/DDBJ whole genome shotgun (WGS) entry which is preliminary data.</text>
</comment>
<dbReference type="EMBL" id="JBICCN010000026">
    <property type="protein sequence ID" value="KAL3101761.1"/>
    <property type="molecule type" value="Genomic_DNA"/>
</dbReference>
<sequence length="226" mass="25401">MSAVPSACWPMRNVLFCALSKIILVTSHIFFPSLPPLNHHHHRFSSLVKTVPSPLDDLLFVGCAFTTHSNFCFGDSLAKVFARIRSVYFGSPEQVQLSDHRRALYDHYIRHYQMNLLKTLLINSHVLLEQSHHAQHVQCHVLLNLRTFCSLQMLAKLKELRPGHDSIASKTHDKRLFCPRGQVEADDCSTDDSAPGFPTPPSCGCRCVAGRRSADRPQSDGCENVL</sequence>
<proteinExistence type="predicted"/>
<evidence type="ECO:0000313" key="2">
    <source>
        <dbReference type="Proteomes" id="UP001620645"/>
    </source>
</evidence>
<organism evidence="1 2">
    <name type="scientific">Heterodera schachtii</name>
    <name type="common">Sugarbeet cyst nematode worm</name>
    <name type="synonym">Tylenchus schachtii</name>
    <dbReference type="NCBI Taxonomy" id="97005"/>
    <lineage>
        <taxon>Eukaryota</taxon>
        <taxon>Metazoa</taxon>
        <taxon>Ecdysozoa</taxon>
        <taxon>Nematoda</taxon>
        <taxon>Chromadorea</taxon>
        <taxon>Rhabditida</taxon>
        <taxon>Tylenchina</taxon>
        <taxon>Tylenchomorpha</taxon>
        <taxon>Tylenchoidea</taxon>
        <taxon>Heteroderidae</taxon>
        <taxon>Heteroderinae</taxon>
        <taxon>Heterodera</taxon>
    </lineage>
</organism>
<evidence type="ECO:0000313" key="1">
    <source>
        <dbReference type="EMBL" id="KAL3101761.1"/>
    </source>
</evidence>